<evidence type="ECO:0000313" key="11">
    <source>
        <dbReference type="EMBL" id="EEP68005.1"/>
    </source>
</evidence>
<evidence type="ECO:0000313" key="12">
    <source>
        <dbReference type="Proteomes" id="UP000003009"/>
    </source>
</evidence>
<evidence type="ECO:0000256" key="5">
    <source>
        <dbReference type="ARBA" id="ARBA00023122"/>
    </source>
</evidence>
<dbReference type="OrthoDB" id="9798188at2"/>
<dbReference type="PANTHER" id="PTHR22777:SF27">
    <property type="entry name" value="MAGNESIUM AND COBALT EFFLUX PROTEIN CORC"/>
    <property type="match status" value="1"/>
</dbReference>
<sequence>MDDTTPQPKPTLFNRLFHRVSGSIGIPETPAQWLDLLHQAQAQNSLDDDTLLRLENLFKFNQLSVRDAMMTRAQMDVIKTTDGIDRIIAYAVDTAHSRFPVIEEDKDHIIGILHAKDLLKCTLNPEQFKLEHILRPAVFVPESKSLNSLLKDFQTQRNHMAIVVDEYGGISGLVTFEDVIEQIVGKIEDEFDEDDSADNIFPVSAERWRIKATTEIAAINEYFGTDFSDEEADTIGGLVIHELGHLPVRGEKVQLGDLLFNVARADNRRLHTLMATRPGQKTETTPKAE</sequence>
<keyword evidence="3" id="KW-0677">Repeat</keyword>
<evidence type="ECO:0000256" key="9">
    <source>
        <dbReference type="PROSITE-ProRule" id="PRU00703"/>
    </source>
</evidence>
<evidence type="ECO:0000256" key="3">
    <source>
        <dbReference type="ARBA" id="ARBA00022737"/>
    </source>
</evidence>
<dbReference type="Proteomes" id="UP000003009">
    <property type="component" value="Unassembled WGS sequence"/>
</dbReference>
<dbReference type="InterPro" id="IPR046342">
    <property type="entry name" value="CBS_dom_sf"/>
</dbReference>
<dbReference type="SUPFAM" id="SSF56176">
    <property type="entry name" value="FAD-binding/transporter-associated domain-like"/>
    <property type="match status" value="1"/>
</dbReference>
<organism evidence="11 12">
    <name type="scientific">Kingella oralis ATCC 51147</name>
    <dbReference type="NCBI Taxonomy" id="629741"/>
    <lineage>
        <taxon>Bacteria</taxon>
        <taxon>Pseudomonadati</taxon>
        <taxon>Pseudomonadota</taxon>
        <taxon>Betaproteobacteria</taxon>
        <taxon>Neisseriales</taxon>
        <taxon>Neisseriaceae</taxon>
        <taxon>Kingella</taxon>
    </lineage>
</organism>
<dbReference type="Pfam" id="PF21917">
    <property type="entry name" value="NMB0537_N"/>
    <property type="match status" value="1"/>
</dbReference>
<dbReference type="InterPro" id="IPR000644">
    <property type="entry name" value="CBS_dom"/>
</dbReference>
<dbReference type="EMBL" id="ACJW02000003">
    <property type="protein sequence ID" value="EEP68005.1"/>
    <property type="molecule type" value="Genomic_DNA"/>
</dbReference>
<dbReference type="GeneID" id="84905832"/>
<dbReference type="InterPro" id="IPR016169">
    <property type="entry name" value="FAD-bd_PCMH_sub2"/>
</dbReference>
<evidence type="ECO:0000256" key="6">
    <source>
        <dbReference type="ARBA" id="ARBA00023285"/>
    </source>
</evidence>
<keyword evidence="2" id="KW-0813">Transport</keyword>
<evidence type="ECO:0000256" key="4">
    <source>
        <dbReference type="ARBA" id="ARBA00022842"/>
    </source>
</evidence>
<dbReference type="Pfam" id="PF03471">
    <property type="entry name" value="CorC_HlyC"/>
    <property type="match status" value="1"/>
</dbReference>
<dbReference type="Pfam" id="PF00571">
    <property type="entry name" value="CBS"/>
    <property type="match status" value="2"/>
</dbReference>
<dbReference type="PANTHER" id="PTHR22777">
    <property type="entry name" value="HEMOLYSIN-RELATED"/>
    <property type="match status" value="1"/>
</dbReference>
<keyword evidence="5 9" id="KW-0129">CBS domain</keyword>
<dbReference type="GO" id="GO:0050660">
    <property type="term" value="F:flavin adenine dinucleotide binding"/>
    <property type="evidence" value="ECO:0007669"/>
    <property type="project" value="InterPro"/>
</dbReference>
<dbReference type="AlphaFoldDB" id="C4GJN3"/>
<dbReference type="CDD" id="cd04590">
    <property type="entry name" value="CBS_pair_CorC_HlyC_assoc"/>
    <property type="match status" value="1"/>
</dbReference>
<dbReference type="Gene3D" id="3.30.465.10">
    <property type="match status" value="1"/>
</dbReference>
<dbReference type="SUPFAM" id="SSF54631">
    <property type="entry name" value="CBS-domain pair"/>
    <property type="match status" value="1"/>
</dbReference>
<evidence type="ECO:0000259" key="10">
    <source>
        <dbReference type="PROSITE" id="PS51371"/>
    </source>
</evidence>
<dbReference type="Gene3D" id="3.10.580.10">
    <property type="entry name" value="CBS-domain"/>
    <property type="match status" value="1"/>
</dbReference>
<name>C4GJN3_9NEIS</name>
<dbReference type="InterPro" id="IPR036318">
    <property type="entry name" value="FAD-bd_PCMH-like_sf"/>
</dbReference>
<dbReference type="PROSITE" id="PS51371">
    <property type="entry name" value="CBS"/>
    <property type="match status" value="2"/>
</dbReference>
<gene>
    <name evidence="11" type="ORF">GCWU000324_02256</name>
</gene>
<proteinExistence type="inferred from homology"/>
<feature type="domain" description="CBS" evidence="10">
    <location>
        <begin position="133"/>
        <end position="190"/>
    </location>
</feature>
<keyword evidence="4" id="KW-0460">Magnesium</keyword>
<evidence type="ECO:0000256" key="1">
    <source>
        <dbReference type="ARBA" id="ARBA00006337"/>
    </source>
</evidence>
<evidence type="ECO:0000256" key="8">
    <source>
        <dbReference type="ARBA" id="ARBA00040729"/>
    </source>
</evidence>
<keyword evidence="12" id="KW-1185">Reference proteome</keyword>
<dbReference type="SMART" id="SM00116">
    <property type="entry name" value="CBS"/>
    <property type="match status" value="2"/>
</dbReference>
<comment type="function">
    <text evidence="7">Plays a role in the transport of magnesium and cobalt ions.</text>
</comment>
<keyword evidence="6" id="KW-0170">Cobalt</keyword>
<dbReference type="SMART" id="SM01091">
    <property type="entry name" value="CorC_HlyC"/>
    <property type="match status" value="1"/>
</dbReference>
<dbReference type="InterPro" id="IPR044751">
    <property type="entry name" value="Ion_transp-like_CBS"/>
</dbReference>
<dbReference type="GO" id="GO:0005886">
    <property type="term" value="C:plasma membrane"/>
    <property type="evidence" value="ECO:0007669"/>
    <property type="project" value="TreeGrafter"/>
</dbReference>
<dbReference type="InterPro" id="IPR054115">
    <property type="entry name" value="CorC_N"/>
</dbReference>
<evidence type="ECO:0000256" key="7">
    <source>
        <dbReference type="ARBA" id="ARBA00037273"/>
    </source>
</evidence>
<evidence type="ECO:0000256" key="2">
    <source>
        <dbReference type="ARBA" id="ARBA00022448"/>
    </source>
</evidence>
<comment type="caution">
    <text evidence="11">The sequence shown here is derived from an EMBL/GenBank/DDBJ whole genome shotgun (WGS) entry which is preliminary data.</text>
</comment>
<accession>C4GJN3</accession>
<dbReference type="RefSeq" id="WP_003797374.1">
    <property type="nucleotide sequence ID" value="NZ_GG665872.1"/>
</dbReference>
<comment type="similarity">
    <text evidence="1">Belongs to the UPF0053 family.</text>
</comment>
<reference evidence="11" key="1">
    <citation type="submission" date="2009-04" db="EMBL/GenBank/DDBJ databases">
        <authorList>
            <person name="Weinstock G."/>
            <person name="Sodergren E."/>
            <person name="Clifton S."/>
            <person name="Fulton L."/>
            <person name="Fulton B."/>
            <person name="Courtney L."/>
            <person name="Fronick C."/>
            <person name="Harrison M."/>
            <person name="Strong C."/>
            <person name="Farmer C."/>
            <person name="Delahaunty K."/>
            <person name="Markovic C."/>
            <person name="Hall O."/>
            <person name="Minx P."/>
            <person name="Tomlinson C."/>
            <person name="Mitreva M."/>
            <person name="Nelson J."/>
            <person name="Hou S."/>
            <person name="Wollam A."/>
            <person name="Pepin K.H."/>
            <person name="Johnson M."/>
            <person name="Bhonagiri V."/>
            <person name="Nash W.E."/>
            <person name="Warren W."/>
            <person name="Chinwalla A."/>
            <person name="Mardis E.R."/>
            <person name="Wilson R.K."/>
        </authorList>
    </citation>
    <scope>NUCLEOTIDE SEQUENCE [LARGE SCALE GENOMIC DNA]</scope>
    <source>
        <strain evidence="11">ATCC 51147</strain>
    </source>
</reference>
<dbReference type="FunFam" id="3.10.580.10:FF:000002">
    <property type="entry name" value="Magnesium/cobalt efflux protein CorC"/>
    <property type="match status" value="1"/>
</dbReference>
<dbReference type="HOGENOM" id="CLU_015237_3_0_4"/>
<feature type="domain" description="CBS" evidence="10">
    <location>
        <begin position="70"/>
        <end position="128"/>
    </location>
</feature>
<protein>
    <recommendedName>
        <fullName evidence="8">Magnesium and cobalt efflux protein CorC</fullName>
    </recommendedName>
</protein>
<dbReference type="InterPro" id="IPR005170">
    <property type="entry name" value="Transptr-assoc_dom"/>
</dbReference>
<dbReference type="STRING" id="629741.GCWU000324_02256"/>